<dbReference type="Pfam" id="PF00766">
    <property type="entry name" value="ETF_alpha"/>
    <property type="match status" value="1"/>
</dbReference>
<name>T0XXZ4_9ZZZZ</name>
<dbReference type="InterPro" id="IPR001308">
    <property type="entry name" value="ETF_a/FixB"/>
</dbReference>
<dbReference type="GO" id="GO:0009055">
    <property type="term" value="F:electron transfer activity"/>
    <property type="evidence" value="ECO:0007669"/>
    <property type="project" value="InterPro"/>
</dbReference>
<dbReference type="InterPro" id="IPR014731">
    <property type="entry name" value="ETF_asu_C"/>
</dbReference>
<sequence>MNEAKIVLGIGKGLGKKENVSLVMELASELKASLGGTRPIVDLNWIPRQQQVGLTGASISPKLYIALGLSGHDNHVVGIRYAGTVIAVNKDPGAQIFRYADFGYVGDALQFVEELTGLLRTS</sequence>
<gene>
    <name evidence="2" type="ORF">B1B_19088</name>
</gene>
<comment type="caution">
    <text evidence="2">The sequence shown here is derived from an EMBL/GenBank/DDBJ whole genome shotgun (WGS) entry which is preliminary data.</text>
</comment>
<dbReference type="AlphaFoldDB" id="T0XXZ4"/>
<dbReference type="GO" id="GO:0050660">
    <property type="term" value="F:flavin adenine dinucleotide binding"/>
    <property type="evidence" value="ECO:0007669"/>
    <property type="project" value="InterPro"/>
</dbReference>
<reference evidence="2" key="1">
    <citation type="submission" date="2013-08" db="EMBL/GenBank/DDBJ databases">
        <authorList>
            <person name="Mendez C."/>
            <person name="Richter M."/>
            <person name="Ferrer M."/>
            <person name="Sanchez J."/>
        </authorList>
    </citation>
    <scope>NUCLEOTIDE SEQUENCE</scope>
</reference>
<dbReference type="PANTHER" id="PTHR43153">
    <property type="entry name" value="ELECTRON TRANSFER FLAVOPROTEIN ALPHA"/>
    <property type="match status" value="1"/>
</dbReference>
<dbReference type="InterPro" id="IPR029035">
    <property type="entry name" value="DHS-like_NAD/FAD-binding_dom"/>
</dbReference>
<dbReference type="EMBL" id="AUZY01012822">
    <property type="protein sequence ID" value="EQD27621.1"/>
    <property type="molecule type" value="Genomic_DNA"/>
</dbReference>
<evidence type="ECO:0000259" key="1">
    <source>
        <dbReference type="Pfam" id="PF00766"/>
    </source>
</evidence>
<proteinExistence type="predicted"/>
<protein>
    <submittedName>
        <fullName evidence="2">Electron transfer flavoprotein alpha subunit</fullName>
    </submittedName>
</protein>
<feature type="domain" description="Electron transfer flavoprotein alpha subunit C-terminal" evidence="1">
    <location>
        <begin position="2"/>
        <end position="80"/>
    </location>
</feature>
<organism evidence="2">
    <name type="scientific">mine drainage metagenome</name>
    <dbReference type="NCBI Taxonomy" id="410659"/>
    <lineage>
        <taxon>unclassified sequences</taxon>
        <taxon>metagenomes</taxon>
        <taxon>ecological metagenomes</taxon>
    </lineage>
</organism>
<accession>T0XXZ4</accession>
<dbReference type="PANTHER" id="PTHR43153:SF1">
    <property type="entry name" value="ELECTRON TRANSFER FLAVOPROTEIN SUBUNIT ALPHA, MITOCHONDRIAL"/>
    <property type="match status" value="1"/>
</dbReference>
<evidence type="ECO:0000313" key="2">
    <source>
        <dbReference type="EMBL" id="EQD27621.1"/>
    </source>
</evidence>
<dbReference type="Gene3D" id="3.40.50.1220">
    <property type="entry name" value="TPP-binding domain"/>
    <property type="match status" value="1"/>
</dbReference>
<reference evidence="2" key="2">
    <citation type="journal article" date="2014" name="ISME J.">
        <title>Microbial stratification in low pH oxic and suboxic macroscopic growths along an acid mine drainage.</title>
        <authorList>
            <person name="Mendez-Garcia C."/>
            <person name="Mesa V."/>
            <person name="Sprenger R.R."/>
            <person name="Richter M."/>
            <person name="Diez M.S."/>
            <person name="Solano J."/>
            <person name="Bargiela R."/>
            <person name="Golyshina O.V."/>
            <person name="Manteca A."/>
            <person name="Ramos J.L."/>
            <person name="Gallego J.R."/>
            <person name="Llorente I."/>
            <person name="Martins Dos Santos V.A."/>
            <person name="Jensen O.N."/>
            <person name="Pelaez A.I."/>
            <person name="Sanchez J."/>
            <person name="Ferrer M."/>
        </authorList>
    </citation>
    <scope>NUCLEOTIDE SEQUENCE</scope>
</reference>
<dbReference type="SUPFAM" id="SSF52467">
    <property type="entry name" value="DHS-like NAD/FAD-binding domain"/>
    <property type="match status" value="1"/>
</dbReference>
<dbReference type="GO" id="GO:0033539">
    <property type="term" value="P:fatty acid beta-oxidation using acyl-CoA dehydrogenase"/>
    <property type="evidence" value="ECO:0007669"/>
    <property type="project" value="TreeGrafter"/>
</dbReference>